<evidence type="ECO:0000256" key="1">
    <source>
        <dbReference type="SAM" id="MobiDB-lite"/>
    </source>
</evidence>
<name>D3B336_HETP5</name>
<dbReference type="InParanoid" id="D3B336"/>
<evidence type="ECO:0000313" key="2">
    <source>
        <dbReference type="EMBL" id="EFA83734.1"/>
    </source>
</evidence>
<accession>D3B336</accession>
<sequence>MNQKKDYTINVEYQYTKLTKIFRDDTDSKNGEQVVFFWNPEYLEYCYTIKDYSEFVDHEKYESDIGRRVVFKFVDVYIGVYGIHFYAGTNKDTFEKSQELLNNWNDFSTYENTDDDDEQEEDDDDDGENDNGDGDDDDENKKKSAPKATTTKSRSGRRNNKQNKTGSCLFKKLVDVSKSSIDIILDEYLVHNPLTHPNSTIFLRPLDRIVIIMFHMRHYTTDLLTGFLFRISRTTVNRVKMAMIEYLSNSYNSDLSNREIVKFYFCNDNIVGSVDCTEELKSHLT</sequence>
<dbReference type="Proteomes" id="UP000001396">
    <property type="component" value="Unassembled WGS sequence"/>
</dbReference>
<feature type="compositionally biased region" description="Acidic residues" evidence="1">
    <location>
        <begin position="112"/>
        <end position="138"/>
    </location>
</feature>
<feature type="region of interest" description="Disordered" evidence="1">
    <location>
        <begin position="107"/>
        <end position="164"/>
    </location>
</feature>
<reference evidence="2 3" key="1">
    <citation type="journal article" date="2011" name="Genome Res.">
        <title>Phylogeny-wide analysis of social amoeba genomes highlights ancient origins for complex intercellular communication.</title>
        <authorList>
            <person name="Heidel A.J."/>
            <person name="Lawal H.M."/>
            <person name="Felder M."/>
            <person name="Schilde C."/>
            <person name="Helps N.R."/>
            <person name="Tunggal B."/>
            <person name="Rivero F."/>
            <person name="John U."/>
            <person name="Schleicher M."/>
            <person name="Eichinger L."/>
            <person name="Platzer M."/>
            <person name="Noegel A.A."/>
            <person name="Schaap P."/>
            <person name="Gloeckner G."/>
        </authorList>
    </citation>
    <scope>NUCLEOTIDE SEQUENCE [LARGE SCALE GENOMIC DNA]</scope>
    <source>
        <strain evidence="3">ATCC 26659 / Pp 5 / PN500</strain>
    </source>
</reference>
<dbReference type="GeneID" id="31358324"/>
<dbReference type="RefSeq" id="XP_020435851.1">
    <property type="nucleotide sequence ID" value="XM_020573779.1"/>
</dbReference>
<gene>
    <name evidence="2" type="ORF">PPL_02801</name>
</gene>
<evidence type="ECO:0000313" key="3">
    <source>
        <dbReference type="Proteomes" id="UP000001396"/>
    </source>
</evidence>
<comment type="caution">
    <text evidence="2">The sequence shown here is derived from an EMBL/GenBank/DDBJ whole genome shotgun (WGS) entry which is preliminary data.</text>
</comment>
<organism evidence="2 3">
    <name type="scientific">Heterostelium pallidum (strain ATCC 26659 / Pp 5 / PN500)</name>
    <name type="common">Cellular slime mold</name>
    <name type="synonym">Polysphondylium pallidum</name>
    <dbReference type="NCBI Taxonomy" id="670386"/>
    <lineage>
        <taxon>Eukaryota</taxon>
        <taxon>Amoebozoa</taxon>
        <taxon>Evosea</taxon>
        <taxon>Eumycetozoa</taxon>
        <taxon>Dictyostelia</taxon>
        <taxon>Acytosteliales</taxon>
        <taxon>Acytosteliaceae</taxon>
        <taxon>Heterostelium</taxon>
    </lineage>
</organism>
<dbReference type="EMBL" id="ADBJ01000010">
    <property type="protein sequence ID" value="EFA83734.1"/>
    <property type="molecule type" value="Genomic_DNA"/>
</dbReference>
<keyword evidence="3" id="KW-1185">Reference proteome</keyword>
<proteinExistence type="predicted"/>
<dbReference type="AlphaFoldDB" id="D3B336"/>
<protein>
    <submittedName>
        <fullName evidence="2">Uncharacterized protein</fullName>
    </submittedName>
</protein>